<evidence type="ECO:0000313" key="2">
    <source>
        <dbReference type="Proteomes" id="UP000250266"/>
    </source>
</evidence>
<accession>A0A8E2E9U5</accession>
<gene>
    <name evidence="1" type="ORF">K432DRAFT_57468</name>
</gene>
<evidence type="ECO:0000313" key="1">
    <source>
        <dbReference type="EMBL" id="OCK79884.1"/>
    </source>
</evidence>
<dbReference type="Proteomes" id="UP000250266">
    <property type="component" value="Unassembled WGS sequence"/>
</dbReference>
<dbReference type="EMBL" id="KV744984">
    <property type="protein sequence ID" value="OCK79884.1"/>
    <property type="molecule type" value="Genomic_DNA"/>
</dbReference>
<organism evidence="1 2">
    <name type="scientific">Lepidopterella palustris CBS 459.81</name>
    <dbReference type="NCBI Taxonomy" id="1314670"/>
    <lineage>
        <taxon>Eukaryota</taxon>
        <taxon>Fungi</taxon>
        <taxon>Dikarya</taxon>
        <taxon>Ascomycota</taxon>
        <taxon>Pezizomycotina</taxon>
        <taxon>Dothideomycetes</taxon>
        <taxon>Pleosporomycetidae</taxon>
        <taxon>Mytilinidiales</taxon>
        <taxon>Argynnaceae</taxon>
        <taxon>Lepidopterella</taxon>
    </lineage>
</organism>
<sequence length="71" mass="8130">MTPWPCFYSILSPILHSTLPFPRYVISFRLAEGPVVLFLSGDCLWLLHQPLRFARVWGYLEHAQSGILALS</sequence>
<reference evidence="1 2" key="1">
    <citation type="journal article" date="2016" name="Nat. Commun.">
        <title>Ectomycorrhizal ecology is imprinted in the genome of the dominant symbiotic fungus Cenococcum geophilum.</title>
        <authorList>
            <consortium name="DOE Joint Genome Institute"/>
            <person name="Peter M."/>
            <person name="Kohler A."/>
            <person name="Ohm R.A."/>
            <person name="Kuo A."/>
            <person name="Krutzmann J."/>
            <person name="Morin E."/>
            <person name="Arend M."/>
            <person name="Barry K.W."/>
            <person name="Binder M."/>
            <person name="Choi C."/>
            <person name="Clum A."/>
            <person name="Copeland A."/>
            <person name="Grisel N."/>
            <person name="Haridas S."/>
            <person name="Kipfer T."/>
            <person name="LaButti K."/>
            <person name="Lindquist E."/>
            <person name="Lipzen A."/>
            <person name="Maire R."/>
            <person name="Meier B."/>
            <person name="Mihaltcheva S."/>
            <person name="Molinier V."/>
            <person name="Murat C."/>
            <person name="Poggeler S."/>
            <person name="Quandt C.A."/>
            <person name="Sperisen C."/>
            <person name="Tritt A."/>
            <person name="Tisserant E."/>
            <person name="Crous P.W."/>
            <person name="Henrissat B."/>
            <person name="Nehls U."/>
            <person name="Egli S."/>
            <person name="Spatafora J.W."/>
            <person name="Grigoriev I.V."/>
            <person name="Martin F.M."/>
        </authorList>
    </citation>
    <scope>NUCLEOTIDE SEQUENCE [LARGE SCALE GENOMIC DNA]</scope>
    <source>
        <strain evidence="1 2">CBS 459.81</strain>
    </source>
</reference>
<dbReference type="AlphaFoldDB" id="A0A8E2E9U5"/>
<proteinExistence type="predicted"/>
<protein>
    <submittedName>
        <fullName evidence="1">Uncharacterized protein</fullName>
    </submittedName>
</protein>
<name>A0A8E2E9U5_9PEZI</name>
<keyword evidence="2" id="KW-1185">Reference proteome</keyword>